<dbReference type="OrthoDB" id="1523022at2"/>
<keyword evidence="1" id="KW-0472">Membrane</keyword>
<protein>
    <recommendedName>
        <fullName evidence="2">CAAX prenyl protease 2/Lysostaphin resistance protein A-like domain-containing protein</fullName>
    </recommendedName>
</protein>
<keyword evidence="1" id="KW-0812">Transmembrane</keyword>
<feature type="domain" description="CAAX prenyl protease 2/Lysostaphin resistance protein A-like" evidence="2">
    <location>
        <begin position="91"/>
        <end position="174"/>
    </location>
</feature>
<dbReference type="STRING" id="1471761.B0W44_13655"/>
<dbReference type="GO" id="GO:0004175">
    <property type="term" value="F:endopeptidase activity"/>
    <property type="evidence" value="ECO:0007669"/>
    <property type="project" value="UniProtKB-ARBA"/>
</dbReference>
<feature type="transmembrane region" description="Helical" evidence="1">
    <location>
        <begin position="49"/>
        <end position="71"/>
    </location>
</feature>
<dbReference type="AlphaFoldDB" id="A0A1U9K9H3"/>
<evidence type="ECO:0000256" key="1">
    <source>
        <dbReference type="SAM" id="Phobius"/>
    </source>
</evidence>
<organism evidence="3 4">
    <name type="scientific">Novibacillus thermophilus</name>
    <dbReference type="NCBI Taxonomy" id="1471761"/>
    <lineage>
        <taxon>Bacteria</taxon>
        <taxon>Bacillati</taxon>
        <taxon>Bacillota</taxon>
        <taxon>Bacilli</taxon>
        <taxon>Bacillales</taxon>
        <taxon>Thermoactinomycetaceae</taxon>
        <taxon>Novibacillus</taxon>
    </lineage>
</organism>
<keyword evidence="1" id="KW-1133">Transmembrane helix</keyword>
<feature type="transmembrane region" description="Helical" evidence="1">
    <location>
        <begin position="142"/>
        <end position="162"/>
    </location>
</feature>
<evidence type="ECO:0000313" key="3">
    <source>
        <dbReference type="EMBL" id="AQS56643.1"/>
    </source>
</evidence>
<gene>
    <name evidence="3" type="ORF">B0W44_13655</name>
</gene>
<name>A0A1U9K9H3_9BACL</name>
<dbReference type="GO" id="GO:0080120">
    <property type="term" value="P:CAAX-box protein maturation"/>
    <property type="evidence" value="ECO:0007669"/>
    <property type="project" value="UniProtKB-ARBA"/>
</dbReference>
<proteinExistence type="predicted"/>
<dbReference type="RefSeq" id="WP_077720504.1">
    <property type="nucleotide sequence ID" value="NZ_CP019699.1"/>
</dbReference>
<dbReference type="KEGG" id="ntr:B0W44_13655"/>
<feature type="transmembrane region" description="Helical" evidence="1">
    <location>
        <begin position="117"/>
        <end position="135"/>
    </location>
</feature>
<feature type="transmembrane region" description="Helical" evidence="1">
    <location>
        <begin position="92"/>
        <end position="111"/>
    </location>
</feature>
<evidence type="ECO:0000313" key="4">
    <source>
        <dbReference type="Proteomes" id="UP000188603"/>
    </source>
</evidence>
<keyword evidence="4" id="KW-1185">Reference proteome</keyword>
<reference evidence="3 4" key="1">
    <citation type="journal article" date="2015" name="Int. J. Syst. Evol. Microbiol.">
        <title>Novibacillus thermophilus gen. nov., sp. nov., a Gram-staining-negative and moderately thermophilic member of the family Thermoactinomycetaceae.</title>
        <authorList>
            <person name="Yang G."/>
            <person name="Chen J."/>
            <person name="Zhou S."/>
        </authorList>
    </citation>
    <scope>NUCLEOTIDE SEQUENCE [LARGE SCALE GENOMIC DNA]</scope>
    <source>
        <strain evidence="3 4">SG-1</strain>
    </source>
</reference>
<dbReference type="Pfam" id="PF02517">
    <property type="entry name" value="Rce1-like"/>
    <property type="match status" value="1"/>
</dbReference>
<dbReference type="PROSITE" id="PS51257">
    <property type="entry name" value="PROKAR_LIPOPROTEIN"/>
    <property type="match status" value="1"/>
</dbReference>
<dbReference type="InterPro" id="IPR003675">
    <property type="entry name" value="Rce1/LyrA-like_dom"/>
</dbReference>
<sequence length="191" mass="21545">MNRVDVEQLSHRVLVWNLYVTQLIVLGVACALLWWQGRLTVQLWNVESWTVLLVGAGTGLLIVCADLLLSRRFPLHMTDKSGINEKLFRHQPVWHILIMTLFIASAEELLFRGAIQPYLGVVGTSLLFTLIHFRYLKQWAMVASVFLVSLVLGSLVLVTHSIAASTVAHFTVDFTLGVCIRYGLIDAFIQR</sequence>
<accession>A0A1U9K9H3</accession>
<evidence type="ECO:0000259" key="2">
    <source>
        <dbReference type="Pfam" id="PF02517"/>
    </source>
</evidence>
<dbReference type="EMBL" id="CP019699">
    <property type="protein sequence ID" value="AQS56643.1"/>
    <property type="molecule type" value="Genomic_DNA"/>
</dbReference>
<dbReference type="Proteomes" id="UP000188603">
    <property type="component" value="Chromosome"/>
</dbReference>
<feature type="transmembrane region" description="Helical" evidence="1">
    <location>
        <begin position="12"/>
        <end position="37"/>
    </location>
</feature>